<evidence type="ECO:0000259" key="3">
    <source>
        <dbReference type="Pfam" id="PF00933"/>
    </source>
</evidence>
<dbReference type="Gene3D" id="3.20.20.300">
    <property type="entry name" value="Glycoside hydrolase, family 3, N-terminal domain"/>
    <property type="match status" value="1"/>
</dbReference>
<comment type="caution">
    <text evidence="4">The sequence shown here is derived from an EMBL/GenBank/DDBJ whole genome shotgun (WGS) entry which is preliminary data.</text>
</comment>
<comment type="similarity">
    <text evidence="1">Belongs to the glycosyl hydrolase 3 family.</text>
</comment>
<sequence length="264" mass="29188">MGQGYVYRSASNGCNINCYSSVIDGNVSVLPQGTGIASTWNKNLIFQSGIMISDESMAIQYNYKNKSIDYKTGASSVINIARDPRWGRVPETYGECPILTGEIAVAFNKGIMGYAHLEDTELEYGIYKVIPVMRHFVDYDGPDDGRFNFNAIISDDDLRTTYLPVWKKLIDEKAIVGVMSSISAVNGIPSAANKYLLNDVLRNEWNFTGYVISDCDPMGDIQKSFHYTATLEQAVAISVSSGNDINCGEEFKLLHKAISYGFVN</sequence>
<evidence type="ECO:0000313" key="5">
    <source>
        <dbReference type="Proteomes" id="UP000663844"/>
    </source>
</evidence>
<dbReference type="InterPro" id="IPR001764">
    <property type="entry name" value="Glyco_hydro_3_N"/>
</dbReference>
<dbReference type="GO" id="GO:0046556">
    <property type="term" value="F:alpha-L-arabinofuranosidase activity"/>
    <property type="evidence" value="ECO:0007669"/>
    <property type="project" value="TreeGrafter"/>
</dbReference>
<evidence type="ECO:0000256" key="2">
    <source>
        <dbReference type="ARBA" id="ARBA00022801"/>
    </source>
</evidence>
<dbReference type="InterPro" id="IPR017853">
    <property type="entry name" value="GH"/>
</dbReference>
<dbReference type="Proteomes" id="UP000663844">
    <property type="component" value="Unassembled WGS sequence"/>
</dbReference>
<proteinExistence type="inferred from homology"/>
<dbReference type="PRINTS" id="PR00133">
    <property type="entry name" value="GLHYDRLASE3"/>
</dbReference>
<accession>A0A820HZ51</accession>
<organism evidence="4 5">
    <name type="scientific">Adineta steineri</name>
    <dbReference type="NCBI Taxonomy" id="433720"/>
    <lineage>
        <taxon>Eukaryota</taxon>
        <taxon>Metazoa</taxon>
        <taxon>Spiralia</taxon>
        <taxon>Gnathifera</taxon>
        <taxon>Rotifera</taxon>
        <taxon>Eurotatoria</taxon>
        <taxon>Bdelloidea</taxon>
        <taxon>Adinetida</taxon>
        <taxon>Adinetidae</taxon>
        <taxon>Adineta</taxon>
    </lineage>
</organism>
<protein>
    <recommendedName>
        <fullName evidence="3">Glycoside hydrolase family 3 N-terminal domain-containing protein</fullName>
    </recommendedName>
</protein>
<name>A0A820HZ51_9BILA</name>
<dbReference type="InterPro" id="IPR036962">
    <property type="entry name" value="Glyco_hydro_3_N_sf"/>
</dbReference>
<reference evidence="4" key="1">
    <citation type="submission" date="2021-02" db="EMBL/GenBank/DDBJ databases">
        <authorList>
            <person name="Nowell W R."/>
        </authorList>
    </citation>
    <scope>NUCLEOTIDE SEQUENCE</scope>
</reference>
<feature type="non-terminal residue" evidence="4">
    <location>
        <position position="1"/>
    </location>
</feature>
<dbReference type="GO" id="GO:0031222">
    <property type="term" value="P:arabinan catabolic process"/>
    <property type="evidence" value="ECO:0007669"/>
    <property type="project" value="TreeGrafter"/>
</dbReference>
<dbReference type="PANTHER" id="PTHR42721">
    <property type="entry name" value="SUGAR HYDROLASE-RELATED"/>
    <property type="match status" value="1"/>
</dbReference>
<dbReference type="Pfam" id="PF00933">
    <property type="entry name" value="Glyco_hydro_3"/>
    <property type="match status" value="1"/>
</dbReference>
<keyword evidence="2" id="KW-0378">Hydrolase</keyword>
<dbReference type="PANTHER" id="PTHR42721:SF3">
    <property type="entry name" value="BETA-D-XYLOSIDASE 5-RELATED"/>
    <property type="match status" value="1"/>
</dbReference>
<dbReference type="SUPFAM" id="SSF51445">
    <property type="entry name" value="(Trans)glycosidases"/>
    <property type="match status" value="1"/>
</dbReference>
<dbReference type="AlphaFoldDB" id="A0A820HZ51"/>
<evidence type="ECO:0000256" key="1">
    <source>
        <dbReference type="ARBA" id="ARBA00005336"/>
    </source>
</evidence>
<dbReference type="GO" id="GO:0009044">
    <property type="term" value="F:xylan 1,4-beta-xylosidase activity"/>
    <property type="evidence" value="ECO:0007669"/>
    <property type="project" value="InterPro"/>
</dbReference>
<dbReference type="GO" id="GO:0045493">
    <property type="term" value="P:xylan catabolic process"/>
    <property type="evidence" value="ECO:0007669"/>
    <property type="project" value="InterPro"/>
</dbReference>
<evidence type="ECO:0000313" key="4">
    <source>
        <dbReference type="EMBL" id="CAF4301378.1"/>
    </source>
</evidence>
<dbReference type="InterPro" id="IPR044993">
    <property type="entry name" value="BXL"/>
</dbReference>
<feature type="domain" description="Glycoside hydrolase family 3 N-terminal" evidence="3">
    <location>
        <begin position="26"/>
        <end position="246"/>
    </location>
</feature>
<dbReference type="EMBL" id="CAJOAZ010016124">
    <property type="protein sequence ID" value="CAF4301378.1"/>
    <property type="molecule type" value="Genomic_DNA"/>
</dbReference>
<gene>
    <name evidence="4" type="ORF">OXD698_LOCUS46114</name>
</gene>